<keyword evidence="1" id="KW-0802">TPR repeat</keyword>
<feature type="region of interest" description="Disordered" evidence="2">
    <location>
        <begin position="550"/>
        <end position="574"/>
    </location>
</feature>
<dbReference type="InterPro" id="IPR019734">
    <property type="entry name" value="TPR_rpt"/>
</dbReference>
<protein>
    <recommendedName>
        <fullName evidence="6">Tetratricopeptide repeat protein</fullName>
    </recommendedName>
</protein>
<dbReference type="Pfam" id="PF13432">
    <property type="entry name" value="TPR_16"/>
    <property type="match status" value="1"/>
</dbReference>
<dbReference type="SUPFAM" id="SSF48452">
    <property type="entry name" value="TPR-like"/>
    <property type="match status" value="2"/>
</dbReference>
<evidence type="ECO:0000256" key="3">
    <source>
        <dbReference type="SAM" id="SignalP"/>
    </source>
</evidence>
<keyword evidence="5" id="KW-1185">Reference proteome</keyword>
<dbReference type="EMBL" id="JSVC01000007">
    <property type="protein sequence ID" value="KIC95368.1"/>
    <property type="molecule type" value="Genomic_DNA"/>
</dbReference>
<proteinExistence type="predicted"/>
<feature type="repeat" description="TPR" evidence="1">
    <location>
        <begin position="180"/>
        <end position="213"/>
    </location>
</feature>
<feature type="chain" id="PRO_5002134946" description="Tetratricopeptide repeat protein" evidence="3">
    <location>
        <begin position="42"/>
        <end position="574"/>
    </location>
</feature>
<dbReference type="SMART" id="SM00028">
    <property type="entry name" value="TPR"/>
    <property type="match status" value="7"/>
</dbReference>
<evidence type="ECO:0008006" key="6">
    <source>
        <dbReference type="Google" id="ProtNLM"/>
    </source>
</evidence>
<organism evidence="4 5">
    <name type="scientific">Flavihumibacter solisilvae</name>
    <dbReference type="NCBI Taxonomy" id="1349421"/>
    <lineage>
        <taxon>Bacteria</taxon>
        <taxon>Pseudomonadati</taxon>
        <taxon>Bacteroidota</taxon>
        <taxon>Chitinophagia</taxon>
        <taxon>Chitinophagales</taxon>
        <taxon>Chitinophagaceae</taxon>
        <taxon>Flavihumibacter</taxon>
    </lineage>
</organism>
<dbReference type="PROSITE" id="PS50293">
    <property type="entry name" value="TPR_REGION"/>
    <property type="match status" value="1"/>
</dbReference>
<dbReference type="Proteomes" id="UP000031408">
    <property type="component" value="Unassembled WGS sequence"/>
</dbReference>
<dbReference type="PROSITE" id="PS50005">
    <property type="entry name" value="TPR"/>
    <property type="match status" value="1"/>
</dbReference>
<gene>
    <name evidence="4" type="ORF">OI18_07150</name>
</gene>
<dbReference type="PANTHER" id="PTHR12558:SF13">
    <property type="entry name" value="CELL DIVISION CYCLE PROTEIN 27 HOMOLOG"/>
    <property type="match status" value="1"/>
</dbReference>
<feature type="signal peptide" evidence="3">
    <location>
        <begin position="1"/>
        <end position="41"/>
    </location>
</feature>
<dbReference type="AlphaFoldDB" id="A0A0C1LIZ5"/>
<dbReference type="InterPro" id="IPR011990">
    <property type="entry name" value="TPR-like_helical_dom_sf"/>
</dbReference>
<dbReference type="GO" id="GO:0051301">
    <property type="term" value="P:cell division"/>
    <property type="evidence" value="ECO:0007669"/>
    <property type="project" value="TreeGrafter"/>
</dbReference>
<evidence type="ECO:0000256" key="2">
    <source>
        <dbReference type="SAM" id="MobiDB-lite"/>
    </source>
</evidence>
<keyword evidence="3" id="KW-0732">Signal</keyword>
<dbReference type="Pfam" id="PF13174">
    <property type="entry name" value="TPR_6"/>
    <property type="match status" value="1"/>
</dbReference>
<dbReference type="STRING" id="1349421.OI18_07150"/>
<evidence type="ECO:0000313" key="5">
    <source>
        <dbReference type="Proteomes" id="UP000031408"/>
    </source>
</evidence>
<name>A0A0C1LIZ5_9BACT</name>
<reference evidence="4 5" key="1">
    <citation type="submission" date="2014-11" db="EMBL/GenBank/DDBJ databases">
        <title>Genome sequence of Flavihumibacter solisilvae 3-3.</title>
        <authorList>
            <person name="Zhou G."/>
            <person name="Li M."/>
            <person name="Wang G."/>
        </authorList>
    </citation>
    <scope>NUCLEOTIDE SEQUENCE [LARGE SCALE GENOMIC DNA]</scope>
    <source>
        <strain evidence="4 5">3-3</strain>
    </source>
</reference>
<comment type="caution">
    <text evidence="4">The sequence shown here is derived from an EMBL/GenBank/DDBJ whole genome shotgun (WGS) entry which is preliminary data.</text>
</comment>
<dbReference type="Gene3D" id="1.25.40.10">
    <property type="entry name" value="Tetratricopeptide repeat domain"/>
    <property type="match status" value="3"/>
</dbReference>
<evidence type="ECO:0000256" key="1">
    <source>
        <dbReference type="PROSITE-ProRule" id="PRU00339"/>
    </source>
</evidence>
<evidence type="ECO:0000313" key="4">
    <source>
        <dbReference type="EMBL" id="KIC95368.1"/>
    </source>
</evidence>
<dbReference type="PANTHER" id="PTHR12558">
    <property type="entry name" value="CELL DIVISION CYCLE 16,23,27"/>
    <property type="match status" value="1"/>
</dbReference>
<accession>A0A0C1LIZ5</accession>
<dbReference type="Pfam" id="PF13414">
    <property type="entry name" value="TPR_11"/>
    <property type="match status" value="1"/>
</dbReference>
<sequence length="574" mass="64737">MNKTKPDFNIFTNRPKNSKRMKKYIYSLVLAAVTCGGSLFAQSVDQGKKLFYYERYKSAKEAFEKALASNPNDNKASYWLGQTLLELKDTAAAKALFQKALASNGNAPELLVGMGHLELLEGKKEEARQRFETAISLTKGKDIGVLNAIGHSIVEVKDGDAKFVIEKLTPLTTQKGFNSPETWIVIGDAYRKLGDGGNAITSYQRALQIDPNQAAAKHRISKIYMTQKNTEVFLPALEEAIRLDPNYAPGYFDLYYYYFSRDVNKAKDYFDKFLAVTDATPANDYERTSILFAGRRYDEAIKTAQEYISKLGDNADPRYYKLIAYSYDELKDSVNAKKYLDEYFVKQKPDAFMPKDYEFRAILLSKFPGNEQEAIANYDKAIALDTAQASRLELMTNAAAQAKKSGNRELEAEYLGRLYQVKKDPSNVDMYNWGFANYQAKNYQRADSIFTQYQAKYPNEIYGYLWTARSKQAMDTSMAQGIAVPDYEKLAQKAMELDPVKYKGQAVSAYFYLVQYHNDIKKDKAAAMKYLDKILEVDPANADAARIKEILNKPQKKTGSSSGGSGTKAAPAKK</sequence>